<keyword evidence="2 9" id="KW-0813">Transport</keyword>
<evidence type="ECO:0000259" key="15">
    <source>
        <dbReference type="Pfam" id="PF07715"/>
    </source>
</evidence>
<dbReference type="InterPro" id="IPR039426">
    <property type="entry name" value="TonB-dep_rcpt-like"/>
</dbReference>
<organism evidence="16">
    <name type="scientific">Salinispirillum sp. LH 10-3-1</name>
    <dbReference type="NCBI Taxonomy" id="2952525"/>
    <lineage>
        <taxon>Bacteria</taxon>
        <taxon>Pseudomonadati</taxon>
        <taxon>Pseudomonadota</taxon>
        <taxon>Gammaproteobacteria</taxon>
        <taxon>Oceanospirillales</taxon>
        <taxon>Saccharospirillaceae</taxon>
        <taxon>Salinispirillum</taxon>
    </lineage>
</organism>
<feature type="domain" description="TonB-dependent receptor plug" evidence="15">
    <location>
        <begin position="40"/>
        <end position="143"/>
    </location>
</feature>
<keyword evidence="6 11" id="KW-0798">TonB box</keyword>
<evidence type="ECO:0000256" key="2">
    <source>
        <dbReference type="ARBA" id="ARBA00022448"/>
    </source>
</evidence>
<keyword evidence="3 9" id="KW-1134">Transmembrane beta strand</keyword>
<evidence type="ECO:0000256" key="7">
    <source>
        <dbReference type="ARBA" id="ARBA00023136"/>
    </source>
</evidence>
<keyword evidence="16" id="KW-0675">Receptor</keyword>
<comment type="similarity">
    <text evidence="9 11">Belongs to the TonB-dependent receptor family.</text>
</comment>
<dbReference type="GO" id="GO:0009279">
    <property type="term" value="C:cell outer membrane"/>
    <property type="evidence" value="ECO:0007669"/>
    <property type="project" value="UniProtKB-SubCell"/>
</dbReference>
<dbReference type="GO" id="GO:0044718">
    <property type="term" value="P:siderophore transmembrane transport"/>
    <property type="evidence" value="ECO:0007669"/>
    <property type="project" value="TreeGrafter"/>
</dbReference>
<evidence type="ECO:0000256" key="6">
    <source>
        <dbReference type="ARBA" id="ARBA00023077"/>
    </source>
</evidence>
<evidence type="ECO:0000256" key="1">
    <source>
        <dbReference type="ARBA" id="ARBA00004571"/>
    </source>
</evidence>
<evidence type="ECO:0000313" key="16">
    <source>
        <dbReference type="EMBL" id="WLD57472.1"/>
    </source>
</evidence>
<dbReference type="InterPro" id="IPR037066">
    <property type="entry name" value="Plug_dom_sf"/>
</dbReference>
<evidence type="ECO:0000256" key="9">
    <source>
        <dbReference type="PROSITE-ProRule" id="PRU01360"/>
    </source>
</evidence>
<comment type="subcellular location">
    <subcellularLocation>
        <location evidence="1 9">Cell outer membrane</location>
        <topology evidence="1 9">Multi-pass membrane protein</topology>
    </subcellularLocation>
</comment>
<evidence type="ECO:0000256" key="5">
    <source>
        <dbReference type="ARBA" id="ARBA00022729"/>
    </source>
</evidence>
<name>A0AB38YDM7_9GAMM</name>
<dbReference type="CDD" id="cd01347">
    <property type="entry name" value="ligand_gated_channel"/>
    <property type="match status" value="1"/>
</dbReference>
<dbReference type="PANTHER" id="PTHR30069:SF27">
    <property type="entry name" value="BLL4766 PROTEIN"/>
    <property type="match status" value="1"/>
</dbReference>
<dbReference type="PROSITE" id="PS52016">
    <property type="entry name" value="TONB_DEPENDENT_REC_3"/>
    <property type="match status" value="1"/>
</dbReference>
<gene>
    <name evidence="16" type="ORF">NFC81_12230</name>
</gene>
<keyword evidence="4 9" id="KW-0812">Transmembrane</keyword>
<evidence type="ECO:0000256" key="8">
    <source>
        <dbReference type="ARBA" id="ARBA00023237"/>
    </source>
</evidence>
<dbReference type="InterPro" id="IPR000531">
    <property type="entry name" value="Beta-barrel_TonB"/>
</dbReference>
<feature type="domain" description="TonB-dependent receptor-like beta-barrel" evidence="14">
    <location>
        <begin position="241"/>
        <end position="605"/>
    </location>
</feature>
<evidence type="ECO:0000256" key="13">
    <source>
        <dbReference type="SAM" id="SignalP"/>
    </source>
</evidence>
<sequence>MNTKWLAVPLLGAITLSASAELMLSPVTVTASRFQQPWENTPSGVTVLSGETLRAQGYTTVEAALASLPELNPSSTGGDQQFGLRGLAPGSSDVLILLDGQKLNQNDISAVHLSGLSLQNVERIEIIRRSSGVLYGDQAVAGVINIVTQANPKGQMSVWTREDGQPSGSIMVPVAISDQLSLLVGGEYDQYEGFRENSGRTNASGFGELTWRAASGQVRLRSEYTDSEVRFAGSLTKEEAEDDPRQTNTPDDFQRNKTWSHRVSGEWDASAELSVASEAYYRTNEYESFLFGGAGEIQRDAWGVSPRLIWSPLALSALEVTTGADVVRAELVFDSAFTQREITQWQYAGYLQSGVAVTSGLTLTAGGRYAATQEELVDATVYPEGESLSQQASALGLGAHWQQGELHVNLNWEQTFRFAKVDEQAFTETGVTGLKPQRGHTIEGGVAIRNSLRDVEIQGYRITLVDEIYYDPTLDGPWGAGTGANTNGDESVRTGMHAHWQEQWLSALWTRVSVDYVIAEFASGDNKGKRIPGVPSWQAGAQLGLRPLEALTLVTDVRYYGERYLGGDNSNSSDPLEAYALVDLSANYQVPRVNDLSIQARVNNVLDQQYSAAAFASNWGADSYYPGDGRNYFAGLTYRF</sequence>
<feature type="region of interest" description="Disordered" evidence="12">
    <location>
        <begin position="237"/>
        <end position="257"/>
    </location>
</feature>
<keyword evidence="7 9" id="KW-0472">Membrane</keyword>
<proteinExistence type="inferred from homology"/>
<dbReference type="SUPFAM" id="SSF56935">
    <property type="entry name" value="Porins"/>
    <property type="match status" value="1"/>
</dbReference>
<keyword evidence="5 13" id="KW-0732">Signal</keyword>
<dbReference type="AlphaFoldDB" id="A0AB38YDM7"/>
<evidence type="ECO:0000256" key="3">
    <source>
        <dbReference type="ARBA" id="ARBA00022452"/>
    </source>
</evidence>
<dbReference type="Gene3D" id="2.40.170.20">
    <property type="entry name" value="TonB-dependent receptor, beta-barrel domain"/>
    <property type="match status" value="1"/>
</dbReference>
<dbReference type="Pfam" id="PF07715">
    <property type="entry name" value="Plug"/>
    <property type="match status" value="1"/>
</dbReference>
<feature type="signal peptide" evidence="13">
    <location>
        <begin position="1"/>
        <end position="20"/>
    </location>
</feature>
<feature type="short sequence motif" description="TonB C-terminal box" evidence="10">
    <location>
        <begin position="623"/>
        <end position="640"/>
    </location>
</feature>
<protein>
    <submittedName>
        <fullName evidence="16">TonB-dependent receptor</fullName>
    </submittedName>
</protein>
<evidence type="ECO:0000256" key="12">
    <source>
        <dbReference type="SAM" id="MobiDB-lite"/>
    </source>
</evidence>
<dbReference type="InterPro" id="IPR036942">
    <property type="entry name" value="Beta-barrel_TonB_sf"/>
</dbReference>
<dbReference type="InterPro" id="IPR012910">
    <property type="entry name" value="Plug_dom"/>
</dbReference>
<keyword evidence="8 9" id="KW-0998">Cell outer membrane</keyword>
<dbReference type="GO" id="GO:0015344">
    <property type="term" value="F:siderophore uptake transmembrane transporter activity"/>
    <property type="evidence" value="ECO:0007669"/>
    <property type="project" value="TreeGrafter"/>
</dbReference>
<evidence type="ECO:0000256" key="11">
    <source>
        <dbReference type="RuleBase" id="RU003357"/>
    </source>
</evidence>
<dbReference type="PANTHER" id="PTHR30069">
    <property type="entry name" value="TONB-DEPENDENT OUTER MEMBRANE RECEPTOR"/>
    <property type="match status" value="1"/>
</dbReference>
<dbReference type="PROSITE" id="PS01156">
    <property type="entry name" value="TONB_DEPENDENT_REC_2"/>
    <property type="match status" value="1"/>
</dbReference>
<accession>A0AB38YDM7</accession>
<reference evidence="16" key="1">
    <citation type="submission" date="2022-07" db="EMBL/GenBank/DDBJ databases">
        <title>Complete genome sequence of Salinispirillum sp. LH10-3-1 capable of multiple carbohydrate inversion isolated from a soda lake.</title>
        <authorList>
            <person name="Liu J."/>
            <person name="Zhai Y."/>
            <person name="Zhang H."/>
            <person name="Yang H."/>
            <person name="Qu J."/>
            <person name="Li J."/>
        </authorList>
    </citation>
    <scope>NUCLEOTIDE SEQUENCE</scope>
    <source>
        <strain evidence="16">LH 10-3-1</strain>
    </source>
</reference>
<dbReference type="EMBL" id="CP101717">
    <property type="protein sequence ID" value="WLD57472.1"/>
    <property type="molecule type" value="Genomic_DNA"/>
</dbReference>
<evidence type="ECO:0000256" key="10">
    <source>
        <dbReference type="PROSITE-ProRule" id="PRU10144"/>
    </source>
</evidence>
<feature type="chain" id="PRO_5044241476" evidence="13">
    <location>
        <begin position="21"/>
        <end position="640"/>
    </location>
</feature>
<dbReference type="Gene3D" id="2.170.130.10">
    <property type="entry name" value="TonB-dependent receptor, plug domain"/>
    <property type="match status" value="1"/>
</dbReference>
<dbReference type="Pfam" id="PF00593">
    <property type="entry name" value="TonB_dep_Rec_b-barrel"/>
    <property type="match status" value="1"/>
</dbReference>
<evidence type="ECO:0000256" key="4">
    <source>
        <dbReference type="ARBA" id="ARBA00022692"/>
    </source>
</evidence>
<dbReference type="InterPro" id="IPR010917">
    <property type="entry name" value="TonB_rcpt_CS"/>
</dbReference>
<dbReference type="RefSeq" id="WP_304994757.1">
    <property type="nucleotide sequence ID" value="NZ_CP101717.1"/>
</dbReference>
<evidence type="ECO:0000259" key="14">
    <source>
        <dbReference type="Pfam" id="PF00593"/>
    </source>
</evidence>